<keyword evidence="3" id="KW-1185">Reference proteome</keyword>
<proteinExistence type="predicted"/>
<evidence type="ECO:0000313" key="3">
    <source>
        <dbReference type="Proteomes" id="UP000078541"/>
    </source>
</evidence>
<gene>
    <name evidence="2" type="ORF">ALC56_08182</name>
</gene>
<name>A0A151JV97_9HYME</name>
<reference evidence="2 3" key="1">
    <citation type="submission" date="2016-03" db="EMBL/GenBank/DDBJ databases">
        <title>Trachymyrmex septentrionalis WGS genome.</title>
        <authorList>
            <person name="Nygaard S."/>
            <person name="Hu H."/>
            <person name="Boomsma J."/>
            <person name="Zhang G."/>
        </authorList>
    </citation>
    <scope>NUCLEOTIDE SEQUENCE [LARGE SCALE GENOMIC DNA]</scope>
    <source>
        <strain evidence="2">Tsep2-gDNA-1</strain>
        <tissue evidence="2">Whole body</tissue>
    </source>
</reference>
<dbReference type="AlphaFoldDB" id="A0A151JV97"/>
<dbReference type="STRING" id="34720.A0A151JV97"/>
<feature type="region of interest" description="Disordered" evidence="1">
    <location>
        <begin position="1"/>
        <end position="37"/>
    </location>
</feature>
<feature type="region of interest" description="Disordered" evidence="1">
    <location>
        <begin position="55"/>
        <end position="99"/>
    </location>
</feature>
<dbReference type="EMBL" id="KQ981702">
    <property type="protein sequence ID" value="KYN37469.1"/>
    <property type="molecule type" value="Genomic_DNA"/>
</dbReference>
<protein>
    <submittedName>
        <fullName evidence="2">Uncharacterized protein</fullName>
    </submittedName>
</protein>
<sequence>MTVPNKPEVNRLTLTPSQPQHVMSTQQNISKKKRSTSFNEINDLDDIALITRLSSGAPPSKRVHHPQQLQHPKHTLEHPAPLLNRRASHPLPDSPLSRNNAREQVKSWIDYFGNIFFRATEQIKRARRFLPWMELLRAARNPWRRISLSLEDEMVIILD</sequence>
<accession>A0A151JV97</accession>
<evidence type="ECO:0000256" key="1">
    <source>
        <dbReference type="SAM" id="MobiDB-lite"/>
    </source>
</evidence>
<organism evidence="2 3">
    <name type="scientific">Trachymyrmex septentrionalis</name>
    <dbReference type="NCBI Taxonomy" id="34720"/>
    <lineage>
        <taxon>Eukaryota</taxon>
        <taxon>Metazoa</taxon>
        <taxon>Ecdysozoa</taxon>
        <taxon>Arthropoda</taxon>
        <taxon>Hexapoda</taxon>
        <taxon>Insecta</taxon>
        <taxon>Pterygota</taxon>
        <taxon>Neoptera</taxon>
        <taxon>Endopterygota</taxon>
        <taxon>Hymenoptera</taxon>
        <taxon>Apocrita</taxon>
        <taxon>Aculeata</taxon>
        <taxon>Formicoidea</taxon>
        <taxon>Formicidae</taxon>
        <taxon>Myrmicinae</taxon>
        <taxon>Trachymyrmex</taxon>
    </lineage>
</organism>
<feature type="compositionally biased region" description="Polar residues" evidence="1">
    <location>
        <begin position="12"/>
        <end position="29"/>
    </location>
</feature>
<dbReference type="Proteomes" id="UP000078541">
    <property type="component" value="Unassembled WGS sequence"/>
</dbReference>
<evidence type="ECO:0000313" key="2">
    <source>
        <dbReference type="EMBL" id="KYN37469.1"/>
    </source>
</evidence>